<protein>
    <submittedName>
        <fullName evidence="2">Uncharacterized protein</fullName>
    </submittedName>
</protein>
<reference evidence="2" key="2">
    <citation type="journal article" date="2021" name="J Anim Sci Technol">
        <title>Complete genome sequence of Paenibacillus konkukensis sp. nov. SK3146 as a potential probiotic strain.</title>
        <authorList>
            <person name="Jung H.I."/>
            <person name="Park S."/>
            <person name="Niu K.M."/>
            <person name="Lee S.W."/>
            <person name="Kothari D."/>
            <person name="Yi K.J."/>
            <person name="Kim S.K."/>
        </authorList>
    </citation>
    <scope>NUCLEOTIDE SEQUENCE</scope>
    <source>
        <strain evidence="2">SK3146</strain>
    </source>
</reference>
<keyword evidence="1" id="KW-1133">Transmembrane helix</keyword>
<sequence length="29" mass="3238">MEWVQTAVIAAVIIVSVLFLAFVGKKYLK</sequence>
<keyword evidence="1" id="KW-0472">Membrane</keyword>
<accession>A0ABY4RP43</accession>
<reference evidence="2" key="1">
    <citation type="submission" date="2018-02" db="EMBL/GenBank/DDBJ databases">
        <authorList>
            <person name="Kim S.-K."/>
            <person name="Jung H.-I."/>
            <person name="Lee S.-W."/>
        </authorList>
    </citation>
    <scope>NUCLEOTIDE SEQUENCE</scope>
    <source>
        <strain evidence="2">SK3146</strain>
    </source>
</reference>
<evidence type="ECO:0000313" key="3">
    <source>
        <dbReference type="Proteomes" id="UP001057134"/>
    </source>
</evidence>
<gene>
    <name evidence="2" type="ORF">SK3146_02793</name>
</gene>
<evidence type="ECO:0000313" key="2">
    <source>
        <dbReference type="EMBL" id="UQZ83606.1"/>
    </source>
</evidence>
<keyword evidence="1" id="KW-0812">Transmembrane</keyword>
<feature type="transmembrane region" description="Helical" evidence="1">
    <location>
        <begin position="6"/>
        <end position="24"/>
    </location>
</feature>
<dbReference type="Proteomes" id="UP001057134">
    <property type="component" value="Chromosome"/>
</dbReference>
<proteinExistence type="predicted"/>
<evidence type="ECO:0000256" key="1">
    <source>
        <dbReference type="SAM" id="Phobius"/>
    </source>
</evidence>
<name>A0ABY4RP43_9BACL</name>
<keyword evidence="3" id="KW-1185">Reference proteome</keyword>
<organism evidence="2 3">
    <name type="scientific">Paenibacillus konkukensis</name>
    <dbReference type="NCBI Taxonomy" id="2020716"/>
    <lineage>
        <taxon>Bacteria</taxon>
        <taxon>Bacillati</taxon>
        <taxon>Bacillota</taxon>
        <taxon>Bacilli</taxon>
        <taxon>Bacillales</taxon>
        <taxon>Paenibacillaceae</taxon>
        <taxon>Paenibacillus</taxon>
    </lineage>
</organism>
<dbReference type="EMBL" id="CP027059">
    <property type="protein sequence ID" value="UQZ83606.1"/>
    <property type="molecule type" value="Genomic_DNA"/>
</dbReference>